<accession>A0AA88UEH4</accession>
<protein>
    <recommendedName>
        <fullName evidence="2">DUF7866 domain-containing protein</fullName>
    </recommendedName>
</protein>
<name>A0AA88UEH4_9ASTE</name>
<comment type="caution">
    <text evidence="3">The sequence shown here is derived from an EMBL/GenBank/DDBJ whole genome shotgun (WGS) entry which is preliminary data.</text>
</comment>
<organism evidence="3 4">
    <name type="scientific">Escallonia rubra</name>
    <dbReference type="NCBI Taxonomy" id="112253"/>
    <lineage>
        <taxon>Eukaryota</taxon>
        <taxon>Viridiplantae</taxon>
        <taxon>Streptophyta</taxon>
        <taxon>Embryophyta</taxon>
        <taxon>Tracheophyta</taxon>
        <taxon>Spermatophyta</taxon>
        <taxon>Magnoliopsida</taxon>
        <taxon>eudicotyledons</taxon>
        <taxon>Gunneridae</taxon>
        <taxon>Pentapetalae</taxon>
        <taxon>asterids</taxon>
        <taxon>campanulids</taxon>
        <taxon>Escalloniales</taxon>
        <taxon>Escalloniaceae</taxon>
        <taxon>Escallonia</taxon>
    </lineage>
</organism>
<dbReference type="PANTHER" id="PTHR33786">
    <property type="entry name" value="UBIQUITIN CARBOXYL-TERMINAL HYDROLASE"/>
    <property type="match status" value="1"/>
</dbReference>
<proteinExistence type="predicted"/>
<evidence type="ECO:0000313" key="4">
    <source>
        <dbReference type="Proteomes" id="UP001187471"/>
    </source>
</evidence>
<gene>
    <name evidence="3" type="ORF">RJ640_010401</name>
</gene>
<sequence length="149" mass="15765">MDHLAIRHAGTRSLILVVWVAIIFPADLHAVPDGQTPINGPPSSMVVGAVITSSSSGELKPAGTTEYRMPFDDHLAVLFADGNAEKGRRRKLAQPFQLCLACRCCVAAADPTSCANMPCCFGIDCQLPNKPFGVCAFVPKTCNCTSCAV</sequence>
<dbReference type="Proteomes" id="UP001187471">
    <property type="component" value="Unassembled WGS sequence"/>
</dbReference>
<reference evidence="3" key="1">
    <citation type="submission" date="2022-12" db="EMBL/GenBank/DDBJ databases">
        <title>Draft genome assemblies for two species of Escallonia (Escalloniales).</title>
        <authorList>
            <person name="Chanderbali A."/>
            <person name="Dervinis C."/>
            <person name="Anghel I."/>
            <person name="Soltis D."/>
            <person name="Soltis P."/>
            <person name="Zapata F."/>
        </authorList>
    </citation>
    <scope>NUCLEOTIDE SEQUENCE</scope>
    <source>
        <strain evidence="3">UCBG92.1500</strain>
        <tissue evidence="3">Leaf</tissue>
    </source>
</reference>
<evidence type="ECO:0000313" key="3">
    <source>
        <dbReference type="EMBL" id="KAK2981884.1"/>
    </source>
</evidence>
<dbReference type="AlphaFoldDB" id="A0AA88UEH4"/>
<feature type="domain" description="DUF7866" evidence="2">
    <location>
        <begin position="94"/>
        <end position="148"/>
    </location>
</feature>
<dbReference type="Pfam" id="PF25268">
    <property type="entry name" value="DUF7866"/>
    <property type="match status" value="1"/>
</dbReference>
<dbReference type="EMBL" id="JAVXUO010001488">
    <property type="protein sequence ID" value="KAK2981884.1"/>
    <property type="molecule type" value="Genomic_DNA"/>
</dbReference>
<evidence type="ECO:0000256" key="1">
    <source>
        <dbReference type="SAM" id="SignalP"/>
    </source>
</evidence>
<evidence type="ECO:0000259" key="2">
    <source>
        <dbReference type="Pfam" id="PF25268"/>
    </source>
</evidence>
<keyword evidence="4" id="KW-1185">Reference proteome</keyword>
<dbReference type="PANTHER" id="PTHR33786:SF5">
    <property type="entry name" value="EXPRESSED PROTEIN"/>
    <property type="match status" value="1"/>
</dbReference>
<dbReference type="InterPro" id="IPR057188">
    <property type="entry name" value="DUF7866"/>
</dbReference>
<feature type="signal peptide" evidence="1">
    <location>
        <begin position="1"/>
        <end position="30"/>
    </location>
</feature>
<feature type="chain" id="PRO_5041695799" description="DUF7866 domain-containing protein" evidence="1">
    <location>
        <begin position="31"/>
        <end position="149"/>
    </location>
</feature>
<keyword evidence="1" id="KW-0732">Signal</keyword>